<name>A0A1F8DT45_9BACT</name>
<keyword evidence="1" id="KW-1133">Transmembrane helix</keyword>
<evidence type="ECO:0000313" key="2">
    <source>
        <dbReference type="EMBL" id="OGM91790.1"/>
    </source>
</evidence>
<keyword evidence="1" id="KW-0472">Membrane</keyword>
<dbReference type="EMBL" id="MGIQ01000004">
    <property type="protein sequence ID" value="OGM91790.1"/>
    <property type="molecule type" value="Genomic_DNA"/>
</dbReference>
<comment type="caution">
    <text evidence="2">The sequence shown here is derived from an EMBL/GenBank/DDBJ whole genome shotgun (WGS) entry which is preliminary data.</text>
</comment>
<feature type="transmembrane region" description="Helical" evidence="1">
    <location>
        <begin position="7"/>
        <end position="29"/>
    </location>
</feature>
<dbReference type="InterPro" id="IPR007165">
    <property type="entry name" value="Phage_holin_4_2"/>
</dbReference>
<dbReference type="AlphaFoldDB" id="A0A1F8DT45"/>
<gene>
    <name evidence="2" type="ORF">A2999_01285</name>
</gene>
<dbReference type="Pfam" id="PF04020">
    <property type="entry name" value="Phage_holin_4_2"/>
    <property type="match status" value="1"/>
</dbReference>
<dbReference type="Proteomes" id="UP000178798">
    <property type="component" value="Unassembled WGS sequence"/>
</dbReference>
<evidence type="ECO:0000256" key="1">
    <source>
        <dbReference type="SAM" id="Phobius"/>
    </source>
</evidence>
<keyword evidence="1" id="KW-0812">Transmembrane</keyword>
<dbReference type="PANTHER" id="PTHR37309">
    <property type="entry name" value="SLR0284 PROTEIN"/>
    <property type="match status" value="1"/>
</dbReference>
<dbReference type="PANTHER" id="PTHR37309:SF1">
    <property type="entry name" value="SLR0284 PROTEIN"/>
    <property type="match status" value="1"/>
</dbReference>
<dbReference type="STRING" id="1802556.A2999_01285"/>
<feature type="transmembrane region" description="Helical" evidence="1">
    <location>
        <begin position="35"/>
        <end position="52"/>
    </location>
</feature>
<accession>A0A1F8DT45</accession>
<protein>
    <recommendedName>
        <fullName evidence="4">Phage holin family protein</fullName>
    </recommendedName>
</protein>
<organism evidence="2 3">
    <name type="scientific">Candidatus Wolfebacteria bacterium RIFCSPLOWO2_01_FULL_38_11</name>
    <dbReference type="NCBI Taxonomy" id="1802556"/>
    <lineage>
        <taxon>Bacteria</taxon>
        <taxon>Candidatus Wolfeibacteriota</taxon>
    </lineage>
</organism>
<reference evidence="2 3" key="1">
    <citation type="journal article" date="2016" name="Nat. Commun.">
        <title>Thousands of microbial genomes shed light on interconnected biogeochemical processes in an aquifer system.</title>
        <authorList>
            <person name="Anantharaman K."/>
            <person name="Brown C.T."/>
            <person name="Hug L.A."/>
            <person name="Sharon I."/>
            <person name="Castelle C.J."/>
            <person name="Probst A.J."/>
            <person name="Thomas B.C."/>
            <person name="Singh A."/>
            <person name="Wilkins M.J."/>
            <person name="Karaoz U."/>
            <person name="Brodie E.L."/>
            <person name="Williams K.H."/>
            <person name="Hubbard S.S."/>
            <person name="Banfield J.F."/>
        </authorList>
    </citation>
    <scope>NUCLEOTIDE SEQUENCE [LARGE SCALE GENOMIC DNA]</scope>
</reference>
<evidence type="ECO:0008006" key="4">
    <source>
        <dbReference type="Google" id="ProtNLM"/>
    </source>
</evidence>
<feature type="transmembrane region" description="Helical" evidence="1">
    <location>
        <begin position="98"/>
        <end position="116"/>
    </location>
</feature>
<proteinExistence type="predicted"/>
<sequence>MVNLIGRLIFLFISNVLALWLVNHFVAGFEISSNYIKFATVAGIFTAINIFIKPVLKLILSPFIIITLGLGIILINAAILYFLDSYSADISITGLNSLFYATIIIGAVNFVTSFIFKRLHKD</sequence>
<feature type="transmembrane region" description="Helical" evidence="1">
    <location>
        <begin position="59"/>
        <end position="83"/>
    </location>
</feature>
<evidence type="ECO:0000313" key="3">
    <source>
        <dbReference type="Proteomes" id="UP000178798"/>
    </source>
</evidence>